<dbReference type="HOGENOM" id="CLU_1766651_0_0_5"/>
<dbReference type="EMBL" id="APVH01000013">
    <property type="protein sequence ID" value="EPX83854.1"/>
    <property type="molecule type" value="Genomic_DNA"/>
</dbReference>
<dbReference type="InterPro" id="IPR012495">
    <property type="entry name" value="TadE-like_dom"/>
</dbReference>
<keyword evidence="1" id="KW-0472">Membrane</keyword>
<dbReference type="Proteomes" id="UP000015347">
    <property type="component" value="Unassembled WGS sequence"/>
</dbReference>
<dbReference type="eggNOG" id="ENOG503357S">
    <property type="taxonomic scope" value="Bacteria"/>
</dbReference>
<dbReference type="AlphaFoldDB" id="S9SC87"/>
<sequence>MFLKWLNRFRKEQDGSYTVEAVLWVPIFAVMLAVIIDFSMVFNRKAEISRIVHDTNRAVALKLYPDAATAEIDLNKKLDTVAPDAVGSVLIGTSEVETSISVPASSLAAMASMPMFNKMNITMSYAHLLEP</sequence>
<evidence type="ECO:0000259" key="2">
    <source>
        <dbReference type="Pfam" id="PF07811"/>
    </source>
</evidence>
<comment type="caution">
    <text evidence="3">The sequence shown here is derived from an EMBL/GenBank/DDBJ whole genome shotgun (WGS) entry which is preliminary data.</text>
</comment>
<feature type="domain" description="TadE-like" evidence="2">
    <location>
        <begin position="15"/>
        <end position="49"/>
    </location>
</feature>
<evidence type="ECO:0000313" key="3">
    <source>
        <dbReference type="EMBL" id="EPX83854.1"/>
    </source>
</evidence>
<keyword evidence="1" id="KW-0812">Transmembrane</keyword>
<dbReference type="RefSeq" id="WP_020041707.1">
    <property type="nucleotide sequence ID" value="NZ_KE557274.1"/>
</dbReference>
<keyword evidence="4" id="KW-1185">Reference proteome</keyword>
<reference evidence="4" key="1">
    <citation type="journal article" date="2014" name="Stand. Genomic Sci.">
        <title>Genome sequence of the exopolysaccharide-producing Salipiger mucosus type strain (DSM 16094(T)), a moderately halophilic member of the Roseobacter clade.</title>
        <authorList>
            <person name="Riedel T."/>
            <person name="Spring S."/>
            <person name="Fiebig A."/>
            <person name="Petersen J."/>
            <person name="Kyrpides N.C."/>
            <person name="Goker M."/>
            <person name="Klenk H.P."/>
        </authorList>
    </citation>
    <scope>NUCLEOTIDE SEQUENCE [LARGE SCALE GENOMIC DNA]</scope>
    <source>
        <strain evidence="4">DSM 16094</strain>
    </source>
</reference>
<organism evidence="3 4">
    <name type="scientific">Salipiger mucosus DSM 16094</name>
    <dbReference type="NCBI Taxonomy" id="1123237"/>
    <lineage>
        <taxon>Bacteria</taxon>
        <taxon>Pseudomonadati</taxon>
        <taxon>Pseudomonadota</taxon>
        <taxon>Alphaproteobacteria</taxon>
        <taxon>Rhodobacterales</taxon>
        <taxon>Roseobacteraceae</taxon>
        <taxon>Salipiger</taxon>
    </lineage>
</organism>
<evidence type="ECO:0000313" key="4">
    <source>
        <dbReference type="Proteomes" id="UP000015347"/>
    </source>
</evidence>
<gene>
    <name evidence="3" type="ORF">Salmuc_01629</name>
</gene>
<dbReference type="Pfam" id="PF07811">
    <property type="entry name" value="TadE"/>
    <property type="match status" value="1"/>
</dbReference>
<keyword evidence="1" id="KW-1133">Transmembrane helix</keyword>
<evidence type="ECO:0000256" key="1">
    <source>
        <dbReference type="SAM" id="Phobius"/>
    </source>
</evidence>
<accession>S9SC87</accession>
<dbReference type="OrthoDB" id="7873328at2"/>
<proteinExistence type="predicted"/>
<name>S9SC87_9RHOB</name>
<feature type="transmembrane region" description="Helical" evidence="1">
    <location>
        <begin position="21"/>
        <end position="42"/>
    </location>
</feature>
<protein>
    <recommendedName>
        <fullName evidence="2">TadE-like domain-containing protein</fullName>
    </recommendedName>
</protein>